<sequence>MMHQQRMLRCVLAYVHIMHQVGHKMQSFIRSSDVSRQQVLEAQENLEAEAGSKPMGKHSGQGVCGMLSAQIRLGAFETVEEGASVVDEVKVEDRLAAT</sequence>
<keyword evidence="2" id="KW-1185">Reference proteome</keyword>
<organism evidence="1 2">
    <name type="scientific">Westerdykella ornata</name>
    <dbReference type="NCBI Taxonomy" id="318751"/>
    <lineage>
        <taxon>Eukaryota</taxon>
        <taxon>Fungi</taxon>
        <taxon>Dikarya</taxon>
        <taxon>Ascomycota</taxon>
        <taxon>Pezizomycotina</taxon>
        <taxon>Dothideomycetes</taxon>
        <taxon>Pleosporomycetidae</taxon>
        <taxon>Pleosporales</taxon>
        <taxon>Sporormiaceae</taxon>
        <taxon>Westerdykella</taxon>
    </lineage>
</organism>
<proteinExistence type="predicted"/>
<reference evidence="1" key="1">
    <citation type="journal article" date="2020" name="Stud. Mycol.">
        <title>101 Dothideomycetes genomes: a test case for predicting lifestyles and emergence of pathogens.</title>
        <authorList>
            <person name="Haridas S."/>
            <person name="Albert R."/>
            <person name="Binder M."/>
            <person name="Bloem J."/>
            <person name="Labutti K."/>
            <person name="Salamov A."/>
            <person name="Andreopoulos B."/>
            <person name="Baker S."/>
            <person name="Barry K."/>
            <person name="Bills G."/>
            <person name="Bluhm B."/>
            <person name="Cannon C."/>
            <person name="Castanera R."/>
            <person name="Culley D."/>
            <person name="Daum C."/>
            <person name="Ezra D."/>
            <person name="Gonzalez J."/>
            <person name="Henrissat B."/>
            <person name="Kuo A."/>
            <person name="Liang C."/>
            <person name="Lipzen A."/>
            <person name="Lutzoni F."/>
            <person name="Magnuson J."/>
            <person name="Mondo S."/>
            <person name="Nolan M."/>
            <person name="Ohm R."/>
            <person name="Pangilinan J."/>
            <person name="Park H.-J."/>
            <person name="Ramirez L."/>
            <person name="Alfaro M."/>
            <person name="Sun H."/>
            <person name="Tritt A."/>
            <person name="Yoshinaga Y."/>
            <person name="Zwiers L.-H."/>
            <person name="Turgeon B."/>
            <person name="Goodwin S."/>
            <person name="Spatafora J."/>
            <person name="Crous P."/>
            <person name="Grigoriev I."/>
        </authorList>
    </citation>
    <scope>NUCLEOTIDE SEQUENCE</scope>
    <source>
        <strain evidence="1">CBS 379.55</strain>
    </source>
</reference>
<gene>
    <name evidence="1" type="ORF">EI97DRAFT_155367</name>
</gene>
<accession>A0A6A6JEL0</accession>
<evidence type="ECO:0000313" key="2">
    <source>
        <dbReference type="Proteomes" id="UP000800097"/>
    </source>
</evidence>
<protein>
    <submittedName>
        <fullName evidence="1">Uncharacterized protein</fullName>
    </submittedName>
</protein>
<evidence type="ECO:0000313" key="1">
    <source>
        <dbReference type="EMBL" id="KAF2273609.1"/>
    </source>
</evidence>
<dbReference type="RefSeq" id="XP_033651148.1">
    <property type="nucleotide sequence ID" value="XM_033793289.1"/>
</dbReference>
<dbReference type="GeneID" id="54546464"/>
<name>A0A6A6JEL0_WESOR</name>
<dbReference type="AlphaFoldDB" id="A0A6A6JEL0"/>
<dbReference type="Proteomes" id="UP000800097">
    <property type="component" value="Unassembled WGS sequence"/>
</dbReference>
<dbReference type="EMBL" id="ML986509">
    <property type="protein sequence ID" value="KAF2273609.1"/>
    <property type="molecule type" value="Genomic_DNA"/>
</dbReference>